<gene>
    <name evidence="1" type="ORF">BB560_006492</name>
</gene>
<organism evidence="1 2">
    <name type="scientific">Smittium megazygosporum</name>
    <dbReference type="NCBI Taxonomy" id="133381"/>
    <lineage>
        <taxon>Eukaryota</taxon>
        <taxon>Fungi</taxon>
        <taxon>Fungi incertae sedis</taxon>
        <taxon>Zoopagomycota</taxon>
        <taxon>Kickxellomycotina</taxon>
        <taxon>Harpellomycetes</taxon>
        <taxon>Harpellales</taxon>
        <taxon>Legeriomycetaceae</taxon>
        <taxon>Smittium</taxon>
    </lineage>
</organism>
<proteinExistence type="predicted"/>
<dbReference type="Proteomes" id="UP000245609">
    <property type="component" value="Unassembled WGS sequence"/>
</dbReference>
<evidence type="ECO:0000313" key="1">
    <source>
        <dbReference type="EMBL" id="PVU87409.1"/>
    </source>
</evidence>
<sequence length="197" mass="23783">ELDFLDVLVESTQTSNCLFHWQYRQWMFMNVCNLTEWFNQVSLKEIVSRYKREDHITSTTSIKFDKIKRPKTQHIQTAVEFWNSEINFIENRFVSSPDFHRYVICFLDFTIEHADAAEYVAKIILCLTEKNKKRIMDLKLVDKSLWYYRRSLVNRYLHMLANVGIPLEPFIGEEKKWVEMLVCSTKHYYTSHMAKIY</sequence>
<keyword evidence="2" id="KW-1185">Reference proteome</keyword>
<name>A0A2T9Y4Y4_9FUNG</name>
<dbReference type="EMBL" id="MBFS01003298">
    <property type="protein sequence ID" value="PVU87409.1"/>
    <property type="molecule type" value="Genomic_DNA"/>
</dbReference>
<feature type="non-terminal residue" evidence="1">
    <location>
        <position position="1"/>
    </location>
</feature>
<reference evidence="1 2" key="1">
    <citation type="journal article" date="2018" name="MBio">
        <title>Comparative Genomics Reveals the Core Gene Toolbox for the Fungus-Insect Symbiosis.</title>
        <authorList>
            <person name="Wang Y."/>
            <person name="Stata M."/>
            <person name="Wang W."/>
            <person name="Stajich J.E."/>
            <person name="White M.M."/>
            <person name="Moncalvo J.M."/>
        </authorList>
    </citation>
    <scope>NUCLEOTIDE SEQUENCE [LARGE SCALE GENOMIC DNA]</scope>
    <source>
        <strain evidence="1 2">SC-DP-2</strain>
    </source>
</reference>
<dbReference type="AlphaFoldDB" id="A0A2T9Y4Y4"/>
<accession>A0A2T9Y4Y4</accession>
<protein>
    <submittedName>
        <fullName evidence="1">Uncharacterized protein</fullName>
    </submittedName>
</protein>
<evidence type="ECO:0000313" key="2">
    <source>
        <dbReference type="Proteomes" id="UP000245609"/>
    </source>
</evidence>
<comment type="caution">
    <text evidence="1">The sequence shown here is derived from an EMBL/GenBank/DDBJ whole genome shotgun (WGS) entry which is preliminary data.</text>
</comment>